<gene>
    <name evidence="1" type="ORF">L3X38_043171</name>
</gene>
<accession>A0AAD4UVY7</accession>
<dbReference type="EMBL" id="JAJFAZ020000008">
    <property type="protein sequence ID" value="KAI5313995.1"/>
    <property type="molecule type" value="Genomic_DNA"/>
</dbReference>
<comment type="caution">
    <text evidence="1">The sequence shown here is derived from an EMBL/GenBank/DDBJ whole genome shotgun (WGS) entry which is preliminary data.</text>
</comment>
<protein>
    <submittedName>
        <fullName evidence="1">Uncharacterized protein</fullName>
    </submittedName>
</protein>
<dbReference type="Proteomes" id="UP001054821">
    <property type="component" value="Chromosome 8"/>
</dbReference>
<name>A0AAD4UVY7_PRUDU</name>
<evidence type="ECO:0000313" key="1">
    <source>
        <dbReference type="EMBL" id="KAI5313995.1"/>
    </source>
</evidence>
<keyword evidence="2" id="KW-1185">Reference proteome</keyword>
<dbReference type="AlphaFoldDB" id="A0AAD4UVY7"/>
<evidence type="ECO:0000313" key="2">
    <source>
        <dbReference type="Proteomes" id="UP001054821"/>
    </source>
</evidence>
<organism evidence="1 2">
    <name type="scientific">Prunus dulcis</name>
    <name type="common">Almond</name>
    <name type="synonym">Amygdalus dulcis</name>
    <dbReference type="NCBI Taxonomy" id="3755"/>
    <lineage>
        <taxon>Eukaryota</taxon>
        <taxon>Viridiplantae</taxon>
        <taxon>Streptophyta</taxon>
        <taxon>Embryophyta</taxon>
        <taxon>Tracheophyta</taxon>
        <taxon>Spermatophyta</taxon>
        <taxon>Magnoliopsida</taxon>
        <taxon>eudicotyledons</taxon>
        <taxon>Gunneridae</taxon>
        <taxon>Pentapetalae</taxon>
        <taxon>rosids</taxon>
        <taxon>fabids</taxon>
        <taxon>Rosales</taxon>
        <taxon>Rosaceae</taxon>
        <taxon>Amygdaloideae</taxon>
        <taxon>Amygdaleae</taxon>
        <taxon>Prunus</taxon>
    </lineage>
</organism>
<sequence length="66" mass="7672">MLKCRLRSDAEPQPPIMERVYLRVTQRSANGVATRLARYALHSQRVAEWVTDPPDFLQDVLFIDVM</sequence>
<proteinExistence type="predicted"/>
<reference evidence="1 2" key="1">
    <citation type="journal article" date="2022" name="G3 (Bethesda)">
        <title>Whole-genome sequence and methylome profiling of the almond [Prunus dulcis (Mill.) D.A. Webb] cultivar 'Nonpareil'.</title>
        <authorList>
            <person name="D'Amico-Willman K.M."/>
            <person name="Ouma W.Z."/>
            <person name="Meulia T."/>
            <person name="Sideli G.M."/>
            <person name="Gradziel T.M."/>
            <person name="Fresnedo-Ramirez J."/>
        </authorList>
    </citation>
    <scope>NUCLEOTIDE SEQUENCE [LARGE SCALE GENOMIC DNA]</scope>
    <source>
        <strain evidence="1">Clone GOH B32 T37-40</strain>
    </source>
</reference>